<dbReference type="PANTHER" id="PTHR11804">
    <property type="entry name" value="PROTEASE M3 THIMET OLIGOPEPTIDASE-RELATED"/>
    <property type="match status" value="1"/>
</dbReference>
<proteinExistence type="inferred from homology"/>
<comment type="function">
    <text evidence="7">Cleaves proteins, imported into the mitochondrion, to their mature size. While most mitochondrial precursor proteins are processed to the mature form in one step by mitochondrial processing peptidase (MPP), the sequential cleavage by MIP of an octapeptide after initial processing by MPP is a required step for a subgroup of nuclear-encoded precursor proteins destined for the matrix or the inner membrane.</text>
</comment>
<evidence type="ECO:0000313" key="12">
    <source>
        <dbReference type="Proteomes" id="UP000193218"/>
    </source>
</evidence>
<dbReference type="GO" id="GO:0006508">
    <property type="term" value="P:proteolysis"/>
    <property type="evidence" value="ECO:0007669"/>
    <property type="project" value="UniProtKB-KW"/>
</dbReference>
<dbReference type="CDD" id="cd06455">
    <property type="entry name" value="M3A_TOP"/>
    <property type="match status" value="1"/>
</dbReference>
<dbReference type="Pfam" id="PF01432">
    <property type="entry name" value="Peptidase_M3"/>
    <property type="match status" value="1"/>
</dbReference>
<dbReference type="Gene3D" id="3.40.390.10">
    <property type="entry name" value="Collagenase (Catalytic Domain)"/>
    <property type="match status" value="1"/>
</dbReference>
<dbReference type="STRING" id="4999.A0A1Y1URN6"/>
<feature type="coiled-coil region" evidence="9">
    <location>
        <begin position="139"/>
        <end position="166"/>
    </location>
</feature>
<evidence type="ECO:0000256" key="4">
    <source>
        <dbReference type="ARBA" id="ARBA00022801"/>
    </source>
</evidence>
<evidence type="ECO:0000256" key="1">
    <source>
        <dbReference type="ARBA" id="ARBA00006040"/>
    </source>
</evidence>
<dbReference type="OrthoDB" id="534666at2759"/>
<dbReference type="SUPFAM" id="SSF55486">
    <property type="entry name" value="Metalloproteases ('zincins'), catalytic domain"/>
    <property type="match status" value="1"/>
</dbReference>
<reference evidence="11 12" key="1">
    <citation type="submission" date="2017-03" db="EMBL/GenBank/DDBJ databases">
        <title>Widespread Adenine N6-methylation of Active Genes in Fungi.</title>
        <authorList>
            <consortium name="DOE Joint Genome Institute"/>
            <person name="Mondo S.J."/>
            <person name="Dannebaum R.O."/>
            <person name="Kuo R.C."/>
            <person name="Louie K.B."/>
            <person name="Bewick A.J."/>
            <person name="Labutti K."/>
            <person name="Haridas S."/>
            <person name="Kuo A."/>
            <person name="Salamov A."/>
            <person name="Ahrendt S.R."/>
            <person name="Lau R."/>
            <person name="Bowen B.P."/>
            <person name="Lipzen A."/>
            <person name="Sullivan W."/>
            <person name="Andreopoulos W.B."/>
            <person name="Clum A."/>
            <person name="Lindquist E."/>
            <person name="Daum C."/>
            <person name="Northen T.R."/>
            <person name="Ramamoorthy G."/>
            <person name="Schmitz R.J."/>
            <person name="Gryganskyi A."/>
            <person name="Culley D."/>
            <person name="Magnuson J."/>
            <person name="James T.Y."/>
            <person name="O'Malley M.A."/>
            <person name="Stajich J.E."/>
            <person name="Spatafora J.W."/>
            <person name="Visel A."/>
            <person name="Grigoriev I.V."/>
        </authorList>
    </citation>
    <scope>NUCLEOTIDE SEQUENCE [LARGE SCALE GENOMIC DNA]</scope>
    <source>
        <strain evidence="11 12">NRRL Y-17943</strain>
    </source>
</reference>
<feature type="domain" description="Peptidase M3A/M3B catalytic" evidence="10">
    <location>
        <begin position="210"/>
        <end position="642"/>
    </location>
</feature>
<dbReference type="Gene3D" id="1.10.1370.10">
    <property type="entry name" value="Neurolysin, domain 3"/>
    <property type="match status" value="1"/>
</dbReference>
<dbReference type="AlphaFoldDB" id="A0A1Y1URN6"/>
<keyword evidence="4 8" id="KW-0378">Hydrolase</keyword>
<keyword evidence="2 8" id="KW-0645">Protease</keyword>
<keyword evidence="5 8" id="KW-0862">Zinc</keyword>
<dbReference type="GO" id="GO:0006518">
    <property type="term" value="P:peptide metabolic process"/>
    <property type="evidence" value="ECO:0007669"/>
    <property type="project" value="TreeGrafter"/>
</dbReference>
<evidence type="ECO:0000256" key="3">
    <source>
        <dbReference type="ARBA" id="ARBA00022723"/>
    </source>
</evidence>
<keyword evidence="12" id="KW-1185">Reference proteome</keyword>
<keyword evidence="6 8" id="KW-0482">Metalloprotease</keyword>
<evidence type="ECO:0000256" key="8">
    <source>
        <dbReference type="RuleBase" id="RU003435"/>
    </source>
</evidence>
<dbReference type="InParanoid" id="A0A1Y1URN6"/>
<organism evidence="11 12">
    <name type="scientific">Kockovaella imperatae</name>
    <dbReference type="NCBI Taxonomy" id="4999"/>
    <lineage>
        <taxon>Eukaryota</taxon>
        <taxon>Fungi</taxon>
        <taxon>Dikarya</taxon>
        <taxon>Basidiomycota</taxon>
        <taxon>Agaricomycotina</taxon>
        <taxon>Tremellomycetes</taxon>
        <taxon>Tremellales</taxon>
        <taxon>Cuniculitremaceae</taxon>
        <taxon>Kockovaella</taxon>
    </lineage>
</organism>
<dbReference type="GeneID" id="33554964"/>
<keyword evidence="3 8" id="KW-0479">Metal-binding</keyword>
<protein>
    <submittedName>
        <fullName evidence="11">Thimet oligopeptidase</fullName>
    </submittedName>
</protein>
<evidence type="ECO:0000313" key="11">
    <source>
        <dbReference type="EMBL" id="ORX40164.1"/>
    </source>
</evidence>
<evidence type="ECO:0000256" key="7">
    <source>
        <dbReference type="ARBA" id="ARBA00025208"/>
    </source>
</evidence>
<dbReference type="GO" id="GO:0004222">
    <property type="term" value="F:metalloendopeptidase activity"/>
    <property type="evidence" value="ECO:0007669"/>
    <property type="project" value="InterPro"/>
</dbReference>
<keyword evidence="9" id="KW-0175">Coiled coil</keyword>
<evidence type="ECO:0000256" key="2">
    <source>
        <dbReference type="ARBA" id="ARBA00022670"/>
    </source>
</evidence>
<dbReference type="RefSeq" id="XP_021873949.1">
    <property type="nucleotide sequence ID" value="XM_022013156.1"/>
</dbReference>
<name>A0A1Y1URN6_9TREE</name>
<evidence type="ECO:0000256" key="6">
    <source>
        <dbReference type="ARBA" id="ARBA00023049"/>
    </source>
</evidence>
<dbReference type="InterPro" id="IPR024077">
    <property type="entry name" value="Neurolysin/TOP_dom2"/>
</dbReference>
<evidence type="ECO:0000256" key="5">
    <source>
        <dbReference type="ARBA" id="ARBA00022833"/>
    </source>
</evidence>
<dbReference type="InterPro" id="IPR001567">
    <property type="entry name" value="Pept_M3A_M3B_dom"/>
</dbReference>
<comment type="caution">
    <text evidence="11">The sequence shown here is derived from an EMBL/GenBank/DDBJ whole genome shotgun (WGS) entry which is preliminary data.</text>
</comment>
<comment type="cofactor">
    <cofactor evidence="8">
        <name>Zn(2+)</name>
        <dbReference type="ChEBI" id="CHEBI:29105"/>
    </cofactor>
    <text evidence="8">Binds 1 zinc ion.</text>
</comment>
<accession>A0A1Y1URN6</accession>
<evidence type="ECO:0000259" key="10">
    <source>
        <dbReference type="Pfam" id="PF01432"/>
    </source>
</evidence>
<dbReference type="InterPro" id="IPR045090">
    <property type="entry name" value="Pept_M3A_M3B"/>
</dbReference>
<dbReference type="GO" id="GO:0046872">
    <property type="term" value="F:metal ion binding"/>
    <property type="evidence" value="ECO:0007669"/>
    <property type="project" value="UniProtKB-UniRule"/>
</dbReference>
<evidence type="ECO:0000256" key="9">
    <source>
        <dbReference type="SAM" id="Coils"/>
    </source>
</evidence>
<dbReference type="InterPro" id="IPR024079">
    <property type="entry name" value="MetalloPept_cat_dom_sf"/>
</dbReference>
<dbReference type="EMBL" id="NBSH01000002">
    <property type="protein sequence ID" value="ORX40164.1"/>
    <property type="molecule type" value="Genomic_DNA"/>
</dbReference>
<dbReference type="PANTHER" id="PTHR11804:SF84">
    <property type="entry name" value="SACCHAROLYSIN"/>
    <property type="match status" value="1"/>
</dbReference>
<comment type="similarity">
    <text evidence="1 8">Belongs to the peptidase M3 family.</text>
</comment>
<dbReference type="Proteomes" id="UP000193218">
    <property type="component" value="Unassembled WGS sequence"/>
</dbReference>
<gene>
    <name evidence="11" type="ORF">BD324DRAFT_575927</name>
</gene>
<sequence>MPPRYDFEIFSDASDYRKRWTSAADEARSILGHIESSPDSFQKDPEAILESLNAFWVLVLAGVGDATLFGSVHPDEDVREEAQKSETEFKKLITELGMSKSAYEAVNASQTSGRIQDDITHFWMDKMLKEYRREGVDKDDATKETIKRIKEEIDSLKTQFDKNLAQDSREIFVDPEQLDGLPEDFIKRHPVGTDGKVKITTNRPDLIPFLNYSRDSKAREALYRANANRGYPQNGQVMLDLFTKRQELASLLGFANHADHRLEPEMVENGTNAQDFIDRIDSLSRERLNRDLEELAEVGGYAEPKAVPAWDAQYLAIKVQNTKYGFDASSARQYFPFGRVRDGVLASMEKLFNVKFEKRTDVPVWHEDVVAYELLAQGRVLGRFYLDLHPRDNKYKHAGMFTIRCGSRDILPEASLVCNFVQGEDALMEHVNVKTFFHEFGHLLHHIFASGQRWTKIAGISCDWDFIEAPSQMLEEWAYDPETLKSFAVSAQGQTIPDEVIRGLGQSRRAGRASTIAKSISLAALALRLHQLDKYPLDSIDDIDKSTQICVDRYGPHKYVPDTHQAFQFTHLSAYSAAYYCYRWSQVISLDLFTQFAEKGLYDPSTAQRYRKTVLSAGGQDRAKNFVAEFLGRPHSFDALLAYLND</sequence>